<evidence type="ECO:0000313" key="2">
    <source>
        <dbReference type="Proteomes" id="UP000198833"/>
    </source>
</evidence>
<dbReference type="SUPFAM" id="SSF47413">
    <property type="entry name" value="lambda repressor-like DNA-binding domains"/>
    <property type="match status" value="1"/>
</dbReference>
<evidence type="ECO:0000313" key="1">
    <source>
        <dbReference type="EMBL" id="SEP90142.1"/>
    </source>
</evidence>
<evidence type="ECO:0008006" key="3">
    <source>
        <dbReference type="Google" id="ProtNLM"/>
    </source>
</evidence>
<protein>
    <recommendedName>
        <fullName evidence="3">HTH cro/C1-type domain-containing protein</fullName>
    </recommendedName>
</protein>
<dbReference type="RefSeq" id="WP_092570768.1">
    <property type="nucleotide sequence ID" value="NZ_CALUDV010000006.1"/>
</dbReference>
<sequence>MALEDKDFILKEIKQTVRNMGKILGLESVKDLLAMDSMMQDVEPAEIETVYYVEFIHDEQERAGLTDAVMAEQIGLSDQTWQELYQSQRPANDEELEKLAECFKQFL</sequence>
<dbReference type="EMBL" id="FOEN01000003">
    <property type="protein sequence ID" value="SEP90142.1"/>
    <property type="molecule type" value="Genomic_DNA"/>
</dbReference>
<dbReference type="Proteomes" id="UP000198833">
    <property type="component" value="Unassembled WGS sequence"/>
</dbReference>
<accession>A0A1H9BMG0</accession>
<proteinExistence type="predicted"/>
<dbReference type="InterPro" id="IPR010982">
    <property type="entry name" value="Lambda_DNA-bd_dom_sf"/>
</dbReference>
<keyword evidence="2" id="KW-1185">Reference proteome</keyword>
<gene>
    <name evidence="1" type="ORF">SAMN04488558_10347</name>
</gene>
<reference evidence="1 2" key="1">
    <citation type="submission" date="2016-10" db="EMBL/GenBank/DDBJ databases">
        <authorList>
            <person name="de Groot N.N."/>
        </authorList>
    </citation>
    <scope>NUCLEOTIDE SEQUENCE [LARGE SCALE GENOMIC DNA]</scope>
    <source>
        <strain evidence="1 2">DSM 15695</strain>
    </source>
</reference>
<organism evidence="1 2">
    <name type="scientific">Ignavigranum ruoffiae</name>
    <dbReference type="NCBI Taxonomy" id="89093"/>
    <lineage>
        <taxon>Bacteria</taxon>
        <taxon>Bacillati</taxon>
        <taxon>Bacillota</taxon>
        <taxon>Bacilli</taxon>
        <taxon>Lactobacillales</taxon>
        <taxon>Aerococcaceae</taxon>
        <taxon>Ignavigranum</taxon>
    </lineage>
</organism>
<dbReference type="OrthoDB" id="2193340at2"/>
<dbReference type="AlphaFoldDB" id="A0A1H9BMG0"/>
<dbReference type="GO" id="GO:0003677">
    <property type="term" value="F:DNA binding"/>
    <property type="evidence" value="ECO:0007669"/>
    <property type="project" value="InterPro"/>
</dbReference>
<name>A0A1H9BMG0_9LACT</name>